<proteinExistence type="predicted"/>
<sequence length="305" mass="36183">MTDDEKILKHVQEYWGNLSEEVEYDTSLNVVNMFTKYPFFKKNSAKVKEKYSSCYIDNFDIKQNKCNKKTKCMYRKGKKCTIKEFVIITEKNAQYNCDIMTSPKTPILMFLYGKTKSKIQNNKEVIDKLTEVGGIDFLKCSYTLGNVIPELRGCLQFRAQGNMDQWDVAMWYIYKYYALEKENEKEKSEIIKKLSTRKKCQSNVRYWLDDFEKWDKFTTENYLQSFLVGYESDKAINSGKLNEKYLAEISKNEPIMFFDKRIDNHGKITYLPNQKDKTSWQTFFSKCKNSIENRTELLKVYASNI</sequence>
<name>A0A168MWK3_9CLOT</name>
<protein>
    <submittedName>
        <fullName evidence="1">Uncharacterized protein</fullName>
    </submittedName>
</protein>
<comment type="caution">
    <text evidence="1">The sequence shown here is derived from an EMBL/GenBank/DDBJ whole genome shotgun (WGS) entry which is preliminary data.</text>
</comment>
<dbReference type="AlphaFoldDB" id="A0A168MWK3"/>
<gene>
    <name evidence="2" type="ORF">CLCOS_35240</name>
    <name evidence="1" type="ORF">WX73_03236</name>
</gene>
<dbReference type="Proteomes" id="UP000077384">
    <property type="component" value="Unassembled WGS sequence"/>
</dbReference>
<keyword evidence="4" id="KW-1185">Reference proteome</keyword>
<dbReference type="Proteomes" id="UP000093694">
    <property type="component" value="Unassembled WGS sequence"/>
</dbReference>
<reference evidence="2 4" key="2">
    <citation type="journal article" date="2016" name="Front. Microbiol.">
        <title>Industrial Acetogenic Biocatalysts: A Comparative Metabolic and Genomic Analysis.</title>
        <authorList>
            <person name="Bengelsdorf F."/>
            <person name="Poehlein A."/>
            <person name="Sonja S."/>
            <person name="Erz C."/>
            <person name="Hummel T."/>
            <person name="Hoffmeister S."/>
            <person name="Daniel R."/>
            <person name="Durre P."/>
        </authorList>
    </citation>
    <scope>NUCLEOTIDE SEQUENCE [LARGE SCALE GENOMIC DNA]</scope>
    <source>
        <strain evidence="2 4">PTA-10522</strain>
    </source>
</reference>
<dbReference type="RefSeq" id="WP_063602546.1">
    <property type="nucleotide sequence ID" value="NZ_LITQ01000050.1"/>
</dbReference>
<dbReference type="EMBL" id="LITQ01000050">
    <property type="protein sequence ID" value="OAA85401.1"/>
    <property type="molecule type" value="Genomic_DNA"/>
</dbReference>
<evidence type="ECO:0000313" key="1">
    <source>
        <dbReference type="EMBL" id="OAA85401.1"/>
    </source>
</evidence>
<dbReference type="PATRIC" id="fig|1705578.3.peg.3302"/>
<accession>A0A168MWK3</accession>
<organism evidence="1 3">
    <name type="scientific">Clostridium coskatii</name>
    <dbReference type="NCBI Taxonomy" id="1705578"/>
    <lineage>
        <taxon>Bacteria</taxon>
        <taxon>Bacillati</taxon>
        <taxon>Bacillota</taxon>
        <taxon>Clostridia</taxon>
        <taxon>Eubacteriales</taxon>
        <taxon>Clostridiaceae</taxon>
        <taxon>Clostridium</taxon>
    </lineage>
</organism>
<evidence type="ECO:0000313" key="2">
    <source>
        <dbReference type="EMBL" id="OBR91375.1"/>
    </source>
</evidence>
<evidence type="ECO:0000313" key="4">
    <source>
        <dbReference type="Proteomes" id="UP000093694"/>
    </source>
</evidence>
<evidence type="ECO:0000313" key="3">
    <source>
        <dbReference type="Proteomes" id="UP000077384"/>
    </source>
</evidence>
<reference evidence="1 3" key="1">
    <citation type="journal article" date="2015" name="Biotechnol. Bioeng.">
        <title>Genome sequence and phenotypic characterization of Caulobacter segnis.</title>
        <authorList>
            <person name="Patel S."/>
            <person name="Fletcher B."/>
            <person name="Scott D.C."/>
            <person name="Ely B."/>
        </authorList>
    </citation>
    <scope>NUCLEOTIDE SEQUENCE [LARGE SCALE GENOMIC DNA]</scope>
    <source>
        <strain evidence="1 3">PS02</strain>
    </source>
</reference>
<dbReference type="EMBL" id="LROR01000074">
    <property type="protein sequence ID" value="OBR91375.1"/>
    <property type="molecule type" value="Genomic_DNA"/>
</dbReference>